<gene>
    <name evidence="3" type="ORF">NIES2135_18490</name>
</gene>
<proteinExistence type="inferred from homology"/>
<evidence type="ECO:0000256" key="1">
    <source>
        <dbReference type="ARBA" id="ARBA00006484"/>
    </source>
</evidence>
<dbReference type="PRINTS" id="PR00081">
    <property type="entry name" value="GDHRDH"/>
</dbReference>
<evidence type="ECO:0000313" key="3">
    <source>
        <dbReference type="EMBL" id="BAY55028.1"/>
    </source>
</evidence>
<dbReference type="AlphaFoldDB" id="A0A1Z4JED4"/>
<keyword evidence="4" id="KW-1185">Reference proteome</keyword>
<dbReference type="InterPro" id="IPR020904">
    <property type="entry name" value="Sc_DH/Rdtase_CS"/>
</dbReference>
<dbReference type="SUPFAM" id="SSF51735">
    <property type="entry name" value="NAD(P)-binding Rossmann-fold domains"/>
    <property type="match status" value="1"/>
</dbReference>
<dbReference type="InterPro" id="IPR036291">
    <property type="entry name" value="NAD(P)-bd_dom_sf"/>
</dbReference>
<dbReference type="NCBIfam" id="NF005495">
    <property type="entry name" value="PRK07109.1"/>
    <property type="match status" value="1"/>
</dbReference>
<dbReference type="Proteomes" id="UP000217895">
    <property type="component" value="Chromosome"/>
</dbReference>
<name>A0A1Z4JED4_LEPBY</name>
<dbReference type="Pfam" id="PF00106">
    <property type="entry name" value="adh_short"/>
    <property type="match status" value="1"/>
</dbReference>
<dbReference type="PANTHER" id="PTHR44196">
    <property type="entry name" value="DEHYDROGENASE/REDUCTASE SDR FAMILY MEMBER 7B"/>
    <property type="match status" value="1"/>
</dbReference>
<dbReference type="EMBL" id="AP018203">
    <property type="protein sequence ID" value="BAY55028.1"/>
    <property type="molecule type" value="Genomic_DNA"/>
</dbReference>
<sequence length="337" mass="36046">MNLKPISQQVVTIMGASSGIGRDAALKFAEQGAKVVVSARSQEGLATLVEAIQQQGGEAIAVPADTADFDQVKAVADKTVERFGRIDTWVHAAATSVFATFDRISPEEFKRVIDVNLTGQAYGAMAALPHLKAAKGGSLIHITSMEARRSLPYQSPYSASKHGTAGFLDALRIELKHQGYNNINVANILPSVINTPFYNKGKTKLGVKPTGLPPYYNPSLVTDAILYAAEHPVRDYIVGDVGRLLDLAQRISPSLVDAILLAISFDGQRTSDEKGEEPNNLFEPMQGYDRVEGDFKQLEVPSVTDVIAKNPAAMFSTIALAALGGLSLLLSGASDKH</sequence>
<accession>A0A1Z4JED4</accession>
<dbReference type="PROSITE" id="PS00061">
    <property type="entry name" value="ADH_SHORT"/>
    <property type="match status" value="1"/>
</dbReference>
<organism evidence="3 4">
    <name type="scientific">Leptolyngbya boryana NIES-2135</name>
    <dbReference type="NCBI Taxonomy" id="1973484"/>
    <lineage>
        <taxon>Bacteria</taxon>
        <taxon>Bacillati</taxon>
        <taxon>Cyanobacteriota</taxon>
        <taxon>Cyanophyceae</taxon>
        <taxon>Leptolyngbyales</taxon>
        <taxon>Leptolyngbyaceae</taxon>
        <taxon>Leptolyngbya group</taxon>
        <taxon>Leptolyngbya</taxon>
    </lineage>
</organism>
<reference evidence="3 4" key="1">
    <citation type="submission" date="2017-06" db="EMBL/GenBank/DDBJ databases">
        <title>Genome sequencing of cyanobaciteial culture collection at National Institute for Environmental Studies (NIES).</title>
        <authorList>
            <person name="Hirose Y."/>
            <person name="Shimura Y."/>
            <person name="Fujisawa T."/>
            <person name="Nakamura Y."/>
            <person name="Kawachi M."/>
        </authorList>
    </citation>
    <scope>NUCLEOTIDE SEQUENCE [LARGE SCALE GENOMIC DNA]</scope>
    <source>
        <strain evidence="3 4">NIES-2135</strain>
    </source>
</reference>
<evidence type="ECO:0000313" key="4">
    <source>
        <dbReference type="Proteomes" id="UP000217895"/>
    </source>
</evidence>
<dbReference type="PANTHER" id="PTHR44196:SF1">
    <property type="entry name" value="DEHYDROGENASE_REDUCTASE SDR FAMILY MEMBER 7B"/>
    <property type="match status" value="1"/>
</dbReference>
<dbReference type="GO" id="GO:0016491">
    <property type="term" value="F:oxidoreductase activity"/>
    <property type="evidence" value="ECO:0007669"/>
    <property type="project" value="UniProtKB-KW"/>
</dbReference>
<dbReference type="CDD" id="cd05360">
    <property type="entry name" value="SDR_c3"/>
    <property type="match status" value="1"/>
</dbReference>
<protein>
    <submittedName>
        <fullName evidence="3">Short chain dehydrogenase</fullName>
    </submittedName>
</protein>
<dbReference type="InterPro" id="IPR002347">
    <property type="entry name" value="SDR_fam"/>
</dbReference>
<comment type="similarity">
    <text evidence="1">Belongs to the short-chain dehydrogenases/reductases (SDR) family.</text>
</comment>
<keyword evidence="2" id="KW-0560">Oxidoreductase</keyword>
<dbReference type="Gene3D" id="3.40.50.720">
    <property type="entry name" value="NAD(P)-binding Rossmann-like Domain"/>
    <property type="match status" value="1"/>
</dbReference>
<dbReference type="GO" id="GO:0016020">
    <property type="term" value="C:membrane"/>
    <property type="evidence" value="ECO:0007669"/>
    <property type="project" value="TreeGrafter"/>
</dbReference>
<evidence type="ECO:0000256" key="2">
    <source>
        <dbReference type="ARBA" id="ARBA00023002"/>
    </source>
</evidence>